<evidence type="ECO:0000256" key="4">
    <source>
        <dbReference type="SAM" id="MobiDB-lite"/>
    </source>
</evidence>
<dbReference type="OrthoDB" id="120976at2759"/>
<dbReference type="InterPro" id="IPR032675">
    <property type="entry name" value="LRR_dom_sf"/>
</dbReference>
<organism evidence="5 6">
    <name type="scientific">Didymodactylos carnosus</name>
    <dbReference type="NCBI Taxonomy" id="1234261"/>
    <lineage>
        <taxon>Eukaryota</taxon>
        <taxon>Metazoa</taxon>
        <taxon>Spiralia</taxon>
        <taxon>Gnathifera</taxon>
        <taxon>Rotifera</taxon>
        <taxon>Eurotatoria</taxon>
        <taxon>Bdelloidea</taxon>
        <taxon>Philodinida</taxon>
        <taxon>Philodinidae</taxon>
        <taxon>Didymodactylos</taxon>
    </lineage>
</organism>
<dbReference type="SUPFAM" id="SSF52047">
    <property type="entry name" value="RNI-like"/>
    <property type="match status" value="1"/>
</dbReference>
<dbReference type="GO" id="GO:0005096">
    <property type="term" value="F:GTPase activator activity"/>
    <property type="evidence" value="ECO:0007669"/>
    <property type="project" value="UniProtKB-KW"/>
</dbReference>
<dbReference type="PANTHER" id="PTHR24113">
    <property type="entry name" value="RAN GTPASE-ACTIVATING PROTEIN 1"/>
    <property type="match status" value="1"/>
</dbReference>
<feature type="region of interest" description="Disordered" evidence="4">
    <location>
        <begin position="109"/>
        <end position="135"/>
    </location>
</feature>
<keyword evidence="1" id="KW-0343">GTPase activation</keyword>
<dbReference type="GO" id="GO:0048471">
    <property type="term" value="C:perinuclear region of cytoplasm"/>
    <property type="evidence" value="ECO:0007669"/>
    <property type="project" value="TreeGrafter"/>
</dbReference>
<reference evidence="5" key="1">
    <citation type="submission" date="2021-02" db="EMBL/GenBank/DDBJ databases">
        <authorList>
            <person name="Nowell W R."/>
        </authorList>
    </citation>
    <scope>NUCLEOTIDE SEQUENCE</scope>
</reference>
<accession>A0A8S2Z6H4</accession>
<dbReference type="AlphaFoldDB" id="A0A8S2Z6H4"/>
<dbReference type="InterPro" id="IPR001611">
    <property type="entry name" value="Leu-rich_rpt"/>
</dbReference>
<dbReference type="Pfam" id="PF13516">
    <property type="entry name" value="LRR_6"/>
    <property type="match status" value="2"/>
</dbReference>
<dbReference type="GO" id="GO:0031267">
    <property type="term" value="F:small GTPase binding"/>
    <property type="evidence" value="ECO:0007669"/>
    <property type="project" value="TreeGrafter"/>
</dbReference>
<dbReference type="PANTHER" id="PTHR24113:SF12">
    <property type="entry name" value="RAN GTPASE-ACTIVATING PROTEIN 1"/>
    <property type="match status" value="1"/>
</dbReference>
<proteinExistence type="predicted"/>
<dbReference type="Gene3D" id="3.80.10.10">
    <property type="entry name" value="Ribonuclease Inhibitor"/>
    <property type="match status" value="2"/>
</dbReference>
<feature type="compositionally biased region" description="Polar residues" evidence="4">
    <location>
        <begin position="109"/>
        <end position="118"/>
    </location>
</feature>
<dbReference type="GO" id="GO:0005829">
    <property type="term" value="C:cytosol"/>
    <property type="evidence" value="ECO:0007669"/>
    <property type="project" value="TreeGrafter"/>
</dbReference>
<evidence type="ECO:0000256" key="1">
    <source>
        <dbReference type="ARBA" id="ARBA00022468"/>
    </source>
</evidence>
<evidence type="ECO:0000256" key="3">
    <source>
        <dbReference type="ARBA" id="ARBA00022737"/>
    </source>
</evidence>
<dbReference type="GO" id="GO:0006913">
    <property type="term" value="P:nucleocytoplasmic transport"/>
    <property type="evidence" value="ECO:0007669"/>
    <property type="project" value="TreeGrafter"/>
</dbReference>
<dbReference type="SMART" id="SM00368">
    <property type="entry name" value="LRR_RI"/>
    <property type="match status" value="2"/>
</dbReference>
<gene>
    <name evidence="5" type="ORF">SRO942_LOCUS48964</name>
</gene>
<dbReference type="Proteomes" id="UP000681722">
    <property type="component" value="Unassembled WGS sequence"/>
</dbReference>
<dbReference type="InterPro" id="IPR027038">
    <property type="entry name" value="RanGap"/>
</dbReference>
<keyword evidence="3" id="KW-0677">Repeat</keyword>
<evidence type="ECO:0000256" key="2">
    <source>
        <dbReference type="ARBA" id="ARBA00022614"/>
    </source>
</evidence>
<feature type="non-terminal residue" evidence="5">
    <location>
        <position position="192"/>
    </location>
</feature>
<comment type="caution">
    <text evidence="5">The sequence shown here is derived from an EMBL/GenBank/DDBJ whole genome shotgun (WGS) entry which is preliminary data.</text>
</comment>
<sequence length="192" mass="20944">RNRISKEGAKAIADALKHNDTLTTFYLENNVISNEGAQAIADALKHNHTLTTLGLQYNQITSRVAQTIADALKANQTVTTIQESNQIAAKGGQPNDNTLQHKHNLATSHLGSKTTSSKGPDPVAKALPRKQAHTRGTLHFDHNRKSDALKHIHTLTTRGLKYNQIPIERAEAIADALKHNDTLSALDVTCKK</sequence>
<evidence type="ECO:0000313" key="6">
    <source>
        <dbReference type="Proteomes" id="UP000681722"/>
    </source>
</evidence>
<protein>
    <submittedName>
        <fullName evidence="5">Uncharacterized protein</fullName>
    </submittedName>
</protein>
<evidence type="ECO:0000313" key="5">
    <source>
        <dbReference type="EMBL" id="CAF4603949.1"/>
    </source>
</evidence>
<name>A0A8S2Z6H4_9BILA</name>
<dbReference type="GO" id="GO:0005634">
    <property type="term" value="C:nucleus"/>
    <property type="evidence" value="ECO:0007669"/>
    <property type="project" value="TreeGrafter"/>
</dbReference>
<keyword evidence="2" id="KW-0433">Leucine-rich repeat</keyword>
<dbReference type="EMBL" id="CAJOBC010128491">
    <property type="protein sequence ID" value="CAF4603949.1"/>
    <property type="molecule type" value="Genomic_DNA"/>
</dbReference>
<feature type="non-terminal residue" evidence="5">
    <location>
        <position position="1"/>
    </location>
</feature>